<organism evidence="1 2">
    <name type="scientific">Fusarium fujikuroi</name>
    <name type="common">Bakanae and foot rot disease fungus</name>
    <name type="synonym">Gibberella fujikuroi</name>
    <dbReference type="NCBI Taxonomy" id="5127"/>
    <lineage>
        <taxon>Eukaryota</taxon>
        <taxon>Fungi</taxon>
        <taxon>Dikarya</taxon>
        <taxon>Ascomycota</taxon>
        <taxon>Pezizomycotina</taxon>
        <taxon>Sordariomycetes</taxon>
        <taxon>Hypocreomycetidae</taxon>
        <taxon>Hypocreales</taxon>
        <taxon>Nectriaceae</taxon>
        <taxon>Fusarium</taxon>
        <taxon>Fusarium fujikuroi species complex</taxon>
    </lineage>
</organism>
<reference evidence="1" key="1">
    <citation type="submission" date="2019-05" db="EMBL/GenBank/DDBJ databases">
        <authorList>
            <person name="Piombo E."/>
        </authorList>
    </citation>
    <scope>NUCLEOTIDE SEQUENCE</scope>
    <source>
        <strain evidence="1">C2S</strain>
    </source>
</reference>
<dbReference type="EMBL" id="CABFJX010000392">
    <property type="protein sequence ID" value="VTT78310.1"/>
    <property type="molecule type" value="Genomic_DNA"/>
</dbReference>
<evidence type="ECO:0000313" key="1">
    <source>
        <dbReference type="EMBL" id="VTT78310.1"/>
    </source>
</evidence>
<comment type="caution">
    <text evidence="1">The sequence shown here is derived from an EMBL/GenBank/DDBJ whole genome shotgun (WGS) entry which is preliminary data.</text>
</comment>
<proteinExistence type="predicted"/>
<name>A0A2H3S4K3_FUSFU</name>
<accession>A0A2H3S4K3</accession>
<dbReference type="AlphaFoldDB" id="A0A2H3S4K3"/>
<dbReference type="Proteomes" id="UP000760494">
    <property type="component" value="Unassembled WGS sequence"/>
</dbReference>
<protein>
    <submittedName>
        <fullName evidence="1">Uncharacterized protein</fullName>
    </submittedName>
</protein>
<sequence>MLTCRPAEHPVDKSVMKAFYVDAARGRLASGGQASSGPIPLIFFENMPGIGELDRYRNGFTLISGNANLGDSNLFNRIMECLGSREHTDPFIVTEETLNWVKGELMQHNQPMNYKDRLDTMETNPLYALGILRASIATFDYMNTRSGPDVYGKTTNVLQDIYNQLISAQAMWELENPNEPVNIVQFFIEWFPDWYQTALVKARDFVRISIAEMRNIWEHKSGDDETRNIVLETLDSLVPRIIRMHIDTDWPIQFVT</sequence>
<evidence type="ECO:0000313" key="2">
    <source>
        <dbReference type="Proteomes" id="UP000760494"/>
    </source>
</evidence>
<gene>
    <name evidence="1" type="ORF">C2S_11007</name>
</gene>